<proteinExistence type="predicted"/>
<keyword evidence="2" id="KW-1185">Reference proteome</keyword>
<protein>
    <submittedName>
        <fullName evidence="1">Uncharacterized protein</fullName>
    </submittedName>
</protein>
<accession>A0ABN2RK57</accession>
<evidence type="ECO:0000313" key="2">
    <source>
        <dbReference type="Proteomes" id="UP001500736"/>
    </source>
</evidence>
<comment type="caution">
    <text evidence="1">The sequence shown here is derived from an EMBL/GenBank/DDBJ whole genome shotgun (WGS) entry which is preliminary data.</text>
</comment>
<sequence length="242" mass="28262">MKKFQKIGFDEKGYENNLKLITGTAQIYIDADKELKKLKVKGFRTDSLTNGGFMDIFNKYQKKEYQKSKAAKELGLTYEKFLDLQELDTTKLKELEQNHELMKDRTVDLYEYNDSFFKYAELNKSTDTKFERVLEIAPSKKSYKLLKLFSISSGKVNVLLSKEPFDVYALKQEQIQIMYDVSDYVKASKAIGLQYKDVWPMVKKFLFDDSSLPNETRSGKHGLSRDLNDVIFGYNKILTYKI</sequence>
<reference evidence="1 2" key="1">
    <citation type="journal article" date="2019" name="Int. J. Syst. Evol. Microbiol.">
        <title>The Global Catalogue of Microorganisms (GCM) 10K type strain sequencing project: providing services to taxonomists for standard genome sequencing and annotation.</title>
        <authorList>
            <consortium name="The Broad Institute Genomics Platform"/>
            <consortium name="The Broad Institute Genome Sequencing Center for Infectious Disease"/>
            <person name="Wu L."/>
            <person name="Ma J."/>
        </authorList>
    </citation>
    <scope>NUCLEOTIDE SEQUENCE [LARGE SCALE GENOMIC DNA]</scope>
    <source>
        <strain evidence="1 2">JCM 15976</strain>
    </source>
</reference>
<evidence type="ECO:0000313" key="1">
    <source>
        <dbReference type="EMBL" id="GAA0735914.1"/>
    </source>
</evidence>
<organism evidence="1 2">
    <name type="scientific">Gaetbulibacter jejuensis</name>
    <dbReference type="NCBI Taxonomy" id="584607"/>
    <lineage>
        <taxon>Bacteria</taxon>
        <taxon>Pseudomonadati</taxon>
        <taxon>Bacteroidota</taxon>
        <taxon>Flavobacteriia</taxon>
        <taxon>Flavobacteriales</taxon>
        <taxon>Flavobacteriaceae</taxon>
        <taxon>Gaetbulibacter</taxon>
    </lineage>
</organism>
<dbReference type="Proteomes" id="UP001500736">
    <property type="component" value="Unassembled WGS sequence"/>
</dbReference>
<name>A0ABN2RK57_9FLAO</name>
<dbReference type="RefSeq" id="WP_343795096.1">
    <property type="nucleotide sequence ID" value="NZ_BAAAGF010000001.1"/>
</dbReference>
<dbReference type="EMBL" id="BAAAGF010000001">
    <property type="protein sequence ID" value="GAA0735914.1"/>
    <property type="molecule type" value="Genomic_DNA"/>
</dbReference>
<gene>
    <name evidence="1" type="ORF">GCM10009431_01250</name>
</gene>